<dbReference type="PANTHER" id="PTHR43845:SF1">
    <property type="entry name" value="BLR5969 PROTEIN"/>
    <property type="match status" value="1"/>
</dbReference>
<name>A0A238YR73_9ACTN</name>
<evidence type="ECO:0000313" key="1">
    <source>
        <dbReference type="EMBL" id="SNR73645.1"/>
    </source>
</evidence>
<dbReference type="InterPro" id="IPR042099">
    <property type="entry name" value="ANL_N_sf"/>
</dbReference>
<organism evidence="1 2">
    <name type="scientific">Actinoplanes regularis</name>
    <dbReference type="NCBI Taxonomy" id="52697"/>
    <lineage>
        <taxon>Bacteria</taxon>
        <taxon>Bacillati</taxon>
        <taxon>Actinomycetota</taxon>
        <taxon>Actinomycetes</taxon>
        <taxon>Micromonosporales</taxon>
        <taxon>Micromonosporaceae</taxon>
        <taxon>Actinoplanes</taxon>
    </lineage>
</organism>
<sequence length="490" mass="53028">MRVARIAEEEPMFDAESGMRVSAGMRDFYTGRLPALDPLELFRRMAAGVPAYADFLRGHGIEAGAVRSLSEIPLMTKINYHSRYDLPQRCHGGTLSGCDMVAVSSGSSGRPTVWPRSVLDERAVAARFEQVFADGFRAAERGTLAVVCFALGNWVGGMYTTAACRHLTAKGYPITVATPGNDVAEILRVVGELGPLFDQVVLLGYPPFVKNVIDAGIAAGVDWPAYKIKIVLAGEVFSEAWRDLVAARAGLHDPATDAASLYGTADAGVLGNETPLSVRIRRFLADRPEIAVPLFGDARLPTLVQYDPATRFFETVDGTLAFTGDGGVPLMRYHIADEGGLIGRAELVTLCRDHGFDPGDGPDLPFVYVFGRSLFTVSFFGANIYPENVTVGLERPHIAARVTGKFVVRSIEDADRDRRLSVVVELAPGVTGSAELAAAVAESIRTELVRLNSEFAHYVPAGYQLPEVELRAPGDPEYFPPGVKHRYTRP</sequence>
<dbReference type="AlphaFoldDB" id="A0A238YR73"/>
<dbReference type="Gene3D" id="3.40.50.12780">
    <property type="entry name" value="N-terminal domain of ligase-like"/>
    <property type="match status" value="1"/>
</dbReference>
<keyword evidence="1" id="KW-0436">Ligase</keyword>
<dbReference type="GO" id="GO:0016874">
    <property type="term" value="F:ligase activity"/>
    <property type="evidence" value="ECO:0007669"/>
    <property type="project" value="UniProtKB-KW"/>
</dbReference>
<protein>
    <submittedName>
        <fullName evidence="1">Phenylacetate-CoA ligase</fullName>
    </submittedName>
</protein>
<dbReference type="EMBL" id="FZNR01000005">
    <property type="protein sequence ID" value="SNR73645.1"/>
    <property type="molecule type" value="Genomic_DNA"/>
</dbReference>
<keyword evidence="2" id="KW-1185">Reference proteome</keyword>
<dbReference type="Proteomes" id="UP000198415">
    <property type="component" value="Unassembled WGS sequence"/>
</dbReference>
<evidence type="ECO:0000313" key="2">
    <source>
        <dbReference type="Proteomes" id="UP000198415"/>
    </source>
</evidence>
<proteinExistence type="predicted"/>
<dbReference type="PANTHER" id="PTHR43845">
    <property type="entry name" value="BLR5969 PROTEIN"/>
    <property type="match status" value="1"/>
</dbReference>
<gene>
    <name evidence="1" type="ORF">SAMN06264365_105120</name>
</gene>
<dbReference type="RefSeq" id="WP_203833082.1">
    <property type="nucleotide sequence ID" value="NZ_BOMU01000035.1"/>
</dbReference>
<accession>A0A238YR73</accession>
<reference evidence="1 2" key="1">
    <citation type="submission" date="2017-06" db="EMBL/GenBank/DDBJ databases">
        <authorList>
            <person name="Kim H.J."/>
            <person name="Triplett B.A."/>
        </authorList>
    </citation>
    <scope>NUCLEOTIDE SEQUENCE [LARGE SCALE GENOMIC DNA]</scope>
    <source>
        <strain evidence="1 2">DSM 43151</strain>
    </source>
</reference>
<dbReference type="SUPFAM" id="SSF56801">
    <property type="entry name" value="Acetyl-CoA synthetase-like"/>
    <property type="match status" value="1"/>
</dbReference>